<dbReference type="Proteomes" id="UP000267517">
    <property type="component" value="Chromosome II"/>
</dbReference>
<dbReference type="AlphaFoldDB" id="A0A250KPJ8"/>
<feature type="domain" description="Type III restriction enzyme C-terminal endonuclease" evidence="1">
    <location>
        <begin position="51"/>
        <end position="158"/>
    </location>
</feature>
<reference evidence="2 3" key="1">
    <citation type="submission" date="2017-05" db="EMBL/GenBank/DDBJ databases">
        <title>whole genome sequence of Prevotella melaninogenica GAI 07411.</title>
        <authorList>
            <person name="Kondo Y."/>
            <person name="Hoshino T."/>
        </authorList>
    </citation>
    <scope>NUCLEOTIDE SEQUENCE [LARGE SCALE GENOMIC DNA]</scope>
    <source>
        <strain evidence="2 3">GAI 07411</strain>
    </source>
</reference>
<proteinExistence type="predicted"/>
<evidence type="ECO:0000259" key="1">
    <source>
        <dbReference type="Pfam" id="PF19778"/>
    </source>
</evidence>
<keyword evidence="2" id="KW-0347">Helicase</keyword>
<evidence type="ECO:0000313" key="3">
    <source>
        <dbReference type="Proteomes" id="UP000267517"/>
    </source>
</evidence>
<dbReference type="Pfam" id="PF19778">
    <property type="entry name" value="RE_endonuc"/>
    <property type="match status" value="1"/>
</dbReference>
<accession>A0A250KPJ8</accession>
<evidence type="ECO:0000313" key="2">
    <source>
        <dbReference type="EMBL" id="BBA29833.1"/>
    </source>
</evidence>
<sequence length="170" mass="19456">MGWETLVINEQKAIAVIEHIAYHKLDERYDASIFSAHELRGPIGIDAIRSEKSLYDLVVADSQGVEKRFAEDLERQEVVEVYTKLPRGFYINTPVGKYNPDWAIVFREGAVKHIYFVAETKGSEDSSQLRVVEKAKIECAKRHFSSISDSTIIFDVVKSYDKLKNIVMQE</sequence>
<dbReference type="GO" id="GO:0004386">
    <property type="term" value="F:helicase activity"/>
    <property type="evidence" value="ECO:0007669"/>
    <property type="project" value="UniProtKB-KW"/>
</dbReference>
<keyword evidence="2" id="KW-0547">Nucleotide-binding</keyword>
<dbReference type="EMBL" id="AP018050">
    <property type="protein sequence ID" value="BBA29833.1"/>
    <property type="molecule type" value="Genomic_DNA"/>
</dbReference>
<name>A0A250KPJ8_9BACT</name>
<keyword evidence="2" id="KW-0067">ATP-binding</keyword>
<dbReference type="GO" id="GO:0015668">
    <property type="term" value="F:type III site-specific deoxyribonuclease activity"/>
    <property type="evidence" value="ECO:0007669"/>
    <property type="project" value="InterPro"/>
</dbReference>
<protein>
    <submittedName>
        <fullName evidence="2">DEAD/DEAH box helicase</fullName>
    </submittedName>
</protein>
<organism evidence="2 3">
    <name type="scientific">Prevotella melaninogenica</name>
    <dbReference type="NCBI Taxonomy" id="28132"/>
    <lineage>
        <taxon>Bacteria</taxon>
        <taxon>Pseudomonadati</taxon>
        <taxon>Bacteroidota</taxon>
        <taxon>Bacteroidia</taxon>
        <taxon>Bacteroidales</taxon>
        <taxon>Prevotellaceae</taxon>
        <taxon>Prevotella</taxon>
    </lineage>
</organism>
<dbReference type="InterPro" id="IPR045572">
    <property type="entry name" value="RE_endonuc_C"/>
</dbReference>
<gene>
    <name evidence="2" type="ORF">PMEL_200359</name>
</gene>
<keyword evidence="2" id="KW-0378">Hydrolase</keyword>